<evidence type="ECO:0000313" key="2">
    <source>
        <dbReference type="Proteomes" id="UP000886520"/>
    </source>
</evidence>
<accession>A0A9D4ZAU8</accession>
<reference evidence="1" key="1">
    <citation type="submission" date="2021-01" db="EMBL/GenBank/DDBJ databases">
        <title>Adiantum capillus-veneris genome.</title>
        <authorList>
            <person name="Fang Y."/>
            <person name="Liao Q."/>
        </authorList>
    </citation>
    <scope>NUCLEOTIDE SEQUENCE</scope>
    <source>
        <strain evidence="1">H3</strain>
        <tissue evidence="1">Leaf</tissue>
    </source>
</reference>
<gene>
    <name evidence="1" type="ORF">GOP47_0016559</name>
</gene>
<dbReference type="Proteomes" id="UP000886520">
    <property type="component" value="Chromosome 16"/>
</dbReference>
<organism evidence="1 2">
    <name type="scientific">Adiantum capillus-veneris</name>
    <name type="common">Maidenhair fern</name>
    <dbReference type="NCBI Taxonomy" id="13818"/>
    <lineage>
        <taxon>Eukaryota</taxon>
        <taxon>Viridiplantae</taxon>
        <taxon>Streptophyta</taxon>
        <taxon>Embryophyta</taxon>
        <taxon>Tracheophyta</taxon>
        <taxon>Polypodiopsida</taxon>
        <taxon>Polypodiidae</taxon>
        <taxon>Polypodiales</taxon>
        <taxon>Pteridineae</taxon>
        <taxon>Pteridaceae</taxon>
        <taxon>Vittarioideae</taxon>
        <taxon>Adiantum</taxon>
    </lineage>
</organism>
<name>A0A9D4ZAU8_ADICA</name>
<dbReference type="EMBL" id="JABFUD020000016">
    <property type="protein sequence ID" value="KAI5068214.1"/>
    <property type="molecule type" value="Genomic_DNA"/>
</dbReference>
<comment type="caution">
    <text evidence="1">The sequence shown here is derived from an EMBL/GenBank/DDBJ whole genome shotgun (WGS) entry which is preliminary data.</text>
</comment>
<evidence type="ECO:0000313" key="1">
    <source>
        <dbReference type="EMBL" id="KAI5068214.1"/>
    </source>
</evidence>
<keyword evidence="2" id="KW-1185">Reference proteome</keyword>
<dbReference type="AlphaFoldDB" id="A0A9D4ZAU8"/>
<sequence length="122" mass="14271">MDRNLSQLKYKGEELKNIHAAREKVNNLDSRVRFQAKQPSGLKEDKYITYAYLETTRCSKQYEGIRLLVQGSLIVLLLSLLWTAEAATESKKRRTILTSVPYLKTPRCRHVWAFFFIEFSVL</sequence>
<protein>
    <submittedName>
        <fullName evidence="1">Uncharacterized protein</fullName>
    </submittedName>
</protein>
<proteinExistence type="predicted"/>